<protein>
    <recommendedName>
        <fullName evidence="8">Man1/Src1-like C-terminal domain-containing protein</fullName>
    </recommendedName>
</protein>
<keyword evidence="6" id="KW-0539">Nucleus</keyword>
<dbReference type="Gramene" id="ONK56016">
    <property type="protein sequence ID" value="ONK56016"/>
    <property type="gene ID" value="A4U43_C10F3270"/>
</dbReference>
<dbReference type="Gene3D" id="1.10.10.1180">
    <property type="entry name" value="MAN1, winged-helix domain"/>
    <property type="match status" value="1"/>
</dbReference>
<reference evidence="10" key="1">
    <citation type="journal article" date="2017" name="Nat. Commun.">
        <title>The asparagus genome sheds light on the origin and evolution of a young Y chromosome.</title>
        <authorList>
            <person name="Harkess A."/>
            <person name="Zhou J."/>
            <person name="Xu C."/>
            <person name="Bowers J.E."/>
            <person name="Van der Hulst R."/>
            <person name="Ayyampalayam S."/>
            <person name="Mercati F."/>
            <person name="Riccardi P."/>
            <person name="McKain M.R."/>
            <person name="Kakrana A."/>
            <person name="Tang H."/>
            <person name="Ray J."/>
            <person name="Groenendijk J."/>
            <person name="Arikit S."/>
            <person name="Mathioni S.M."/>
            <person name="Nakano M."/>
            <person name="Shan H."/>
            <person name="Telgmann-Rauber A."/>
            <person name="Kanno A."/>
            <person name="Yue Z."/>
            <person name="Chen H."/>
            <person name="Li W."/>
            <person name="Chen Y."/>
            <person name="Xu X."/>
            <person name="Zhang Y."/>
            <person name="Luo S."/>
            <person name="Chen H."/>
            <person name="Gao J."/>
            <person name="Mao Z."/>
            <person name="Pires J.C."/>
            <person name="Luo M."/>
            <person name="Kudrna D."/>
            <person name="Wing R.A."/>
            <person name="Meyers B.C."/>
            <person name="Yi K."/>
            <person name="Kong H."/>
            <person name="Lavrijsen P."/>
            <person name="Sunseri F."/>
            <person name="Falavigna A."/>
            <person name="Ye Y."/>
            <person name="Leebens-Mack J.H."/>
            <person name="Chen G."/>
        </authorList>
    </citation>
    <scope>NUCLEOTIDE SEQUENCE [LARGE SCALE GENOMIC DNA]</scope>
    <source>
        <strain evidence="10">cv. DH0086</strain>
    </source>
</reference>
<dbReference type="Pfam" id="PF09402">
    <property type="entry name" value="MSC"/>
    <property type="match status" value="1"/>
</dbReference>
<evidence type="ECO:0000256" key="6">
    <source>
        <dbReference type="ARBA" id="ARBA00023242"/>
    </source>
</evidence>
<dbReference type="GO" id="GO:0003682">
    <property type="term" value="F:chromatin binding"/>
    <property type="evidence" value="ECO:0007669"/>
    <property type="project" value="InterPro"/>
</dbReference>
<feature type="compositionally biased region" description="Basic and acidic residues" evidence="7">
    <location>
        <begin position="220"/>
        <end position="237"/>
    </location>
</feature>
<dbReference type="GO" id="GO:0005637">
    <property type="term" value="C:nuclear inner membrane"/>
    <property type="evidence" value="ECO:0007669"/>
    <property type="project" value="UniProtKB-SubCell"/>
</dbReference>
<feature type="domain" description="Man1/Src1-like C-terminal" evidence="8">
    <location>
        <begin position="81"/>
        <end position="201"/>
    </location>
</feature>
<keyword evidence="5" id="KW-0472">Membrane</keyword>
<evidence type="ECO:0000256" key="1">
    <source>
        <dbReference type="ARBA" id="ARBA00004540"/>
    </source>
</evidence>
<evidence type="ECO:0000259" key="8">
    <source>
        <dbReference type="Pfam" id="PF09402"/>
    </source>
</evidence>
<evidence type="ECO:0000256" key="2">
    <source>
        <dbReference type="ARBA" id="ARBA00022553"/>
    </source>
</evidence>
<keyword evidence="10" id="KW-1185">Reference proteome</keyword>
<accession>A0A5P1E4R5</accession>
<evidence type="ECO:0000313" key="10">
    <source>
        <dbReference type="Proteomes" id="UP000243459"/>
    </source>
</evidence>
<dbReference type="AlphaFoldDB" id="A0A5P1E4R5"/>
<gene>
    <name evidence="9" type="ORF">A4U43_C10F3270</name>
</gene>
<evidence type="ECO:0000256" key="4">
    <source>
        <dbReference type="ARBA" id="ARBA00022989"/>
    </source>
</evidence>
<dbReference type="InterPro" id="IPR041885">
    <property type="entry name" value="MAN1_winged_helix_dom"/>
</dbReference>
<keyword evidence="3" id="KW-0812">Transmembrane</keyword>
<dbReference type="GO" id="GO:0005783">
    <property type="term" value="C:endoplasmic reticulum"/>
    <property type="evidence" value="ECO:0007669"/>
    <property type="project" value="TreeGrafter"/>
</dbReference>
<evidence type="ECO:0000256" key="7">
    <source>
        <dbReference type="SAM" id="MobiDB-lite"/>
    </source>
</evidence>
<dbReference type="PANTHER" id="PTHR47808">
    <property type="entry name" value="INNER NUCLEAR MEMBRANE PROTEIN HEH2-RELATED"/>
    <property type="match status" value="1"/>
</dbReference>
<organism evidence="9 10">
    <name type="scientific">Asparagus officinalis</name>
    <name type="common">Garden asparagus</name>
    <dbReference type="NCBI Taxonomy" id="4686"/>
    <lineage>
        <taxon>Eukaryota</taxon>
        <taxon>Viridiplantae</taxon>
        <taxon>Streptophyta</taxon>
        <taxon>Embryophyta</taxon>
        <taxon>Tracheophyta</taxon>
        <taxon>Spermatophyta</taxon>
        <taxon>Magnoliopsida</taxon>
        <taxon>Liliopsida</taxon>
        <taxon>Asparagales</taxon>
        <taxon>Asparagaceae</taxon>
        <taxon>Asparagoideae</taxon>
        <taxon>Asparagus</taxon>
    </lineage>
</organism>
<name>A0A5P1E4R5_ASPOF</name>
<evidence type="ECO:0000313" key="9">
    <source>
        <dbReference type="EMBL" id="ONK56016.1"/>
    </source>
</evidence>
<dbReference type="GO" id="GO:0071763">
    <property type="term" value="P:nuclear membrane organization"/>
    <property type="evidence" value="ECO:0007669"/>
    <property type="project" value="TreeGrafter"/>
</dbReference>
<proteinExistence type="predicted"/>
<dbReference type="GO" id="GO:0034399">
    <property type="term" value="C:nuclear periphery"/>
    <property type="evidence" value="ECO:0007669"/>
    <property type="project" value="EnsemblPlants"/>
</dbReference>
<keyword evidence="2" id="KW-0597">Phosphoprotein</keyword>
<sequence>MSAMHMLKFYAMKLFEEADIMRLLDEKKSRNNMGLKEDTFMLAKQKVIDTLRNSLEKRALINGKEYKCPDTRAESYKPVLCCVRQWIYGHIFSVATSSAVFLGLMKFLWGVRHKKNLSARAEQLYEQVCEILEENALTTKSMNQDGEPWVVASWLRDHLLLPRERRDAKLWKKVEELLLEDSRIDQYPKLVKGESKVVLEWQVDSSLSSKMRQKRALSKTKPEKHVDISSSYQKRESTVNASLNS</sequence>
<feature type="region of interest" description="Disordered" evidence="7">
    <location>
        <begin position="212"/>
        <end position="245"/>
    </location>
</feature>
<dbReference type="Proteomes" id="UP000243459">
    <property type="component" value="Chromosome 10"/>
</dbReference>
<dbReference type="InterPro" id="IPR018996">
    <property type="entry name" value="Man1/Src1-like_C"/>
</dbReference>
<comment type="subcellular location">
    <subcellularLocation>
        <location evidence="1">Nucleus inner membrane</location>
    </subcellularLocation>
</comment>
<keyword evidence="4" id="KW-1133">Transmembrane helix</keyword>
<dbReference type="InterPro" id="IPR044780">
    <property type="entry name" value="Heh2/Src1"/>
</dbReference>
<dbReference type="EMBL" id="CM007390">
    <property type="protein sequence ID" value="ONK56016.1"/>
    <property type="molecule type" value="Genomic_DNA"/>
</dbReference>
<dbReference type="PANTHER" id="PTHR47808:SF2">
    <property type="entry name" value="LEM DOMAIN-CONTAINING PROTEIN 2"/>
    <property type="match status" value="1"/>
</dbReference>
<evidence type="ECO:0000256" key="5">
    <source>
        <dbReference type="ARBA" id="ARBA00023136"/>
    </source>
</evidence>
<evidence type="ECO:0000256" key="3">
    <source>
        <dbReference type="ARBA" id="ARBA00022692"/>
    </source>
</evidence>